<evidence type="ECO:0000313" key="1">
    <source>
        <dbReference type="EMBL" id="SEA77905.1"/>
    </source>
</evidence>
<dbReference type="AlphaFoldDB" id="A0A1H4DYM4"/>
<dbReference type="Pfam" id="PF06245">
    <property type="entry name" value="DUF1015"/>
    <property type="match status" value="1"/>
</dbReference>
<name>A0A1H4DYM4_9SPHI</name>
<sequence length="396" mass="44872">MATIRPFMALRPQEVYVDRMLSLRSSAGSGKCNGSLAQKLDKGQDGNQELTNDHIIGNLTKMISAGDFYQEEHPCIFIYEITEGSTIQTGVWAVTDLDDFENGHIKTHESTLESNSSGLINYRDEVGLEGGPLLITHRPTAAIRAILLRIKQAEANSVYYSNKVFHRIWTVYDMKTIQQLSACFSELQHVYLADGHHRLAAAVNYRKTKQMLDSKSTDFNYISSFYLASDQLKIKEYHRVIIPSDEIYIDQVFRDLKKSFSVTKSQRNEMVIPMKKHEFGLFIAGRWYNMTCKLKDATELPDACLLQEMVFKPFFNIENPGTDQRLIPVGGAGAVLELERILLENPHAIAFTMAAMNAEQLIEIAQQGIMLPPKSTWIEPKIPFGLLLRKLKKVSC</sequence>
<dbReference type="PANTHER" id="PTHR36454:SF1">
    <property type="entry name" value="DUF1015 DOMAIN-CONTAINING PROTEIN"/>
    <property type="match status" value="1"/>
</dbReference>
<dbReference type="OrthoDB" id="9781616at2"/>
<reference evidence="1 2" key="1">
    <citation type="submission" date="2016-10" db="EMBL/GenBank/DDBJ databases">
        <authorList>
            <person name="de Groot N.N."/>
        </authorList>
    </citation>
    <scope>NUCLEOTIDE SEQUENCE [LARGE SCALE GENOMIC DNA]</scope>
    <source>
        <strain evidence="1 2">DSM 19033</strain>
    </source>
</reference>
<accession>A0A1H4DYM4</accession>
<dbReference type="RefSeq" id="WP_090556666.1">
    <property type="nucleotide sequence ID" value="NZ_FNRA01000005.1"/>
</dbReference>
<dbReference type="Proteomes" id="UP000198850">
    <property type="component" value="Unassembled WGS sequence"/>
</dbReference>
<dbReference type="EMBL" id="FNRA01000005">
    <property type="protein sequence ID" value="SEA77905.1"/>
    <property type="molecule type" value="Genomic_DNA"/>
</dbReference>
<dbReference type="InterPro" id="IPR008323">
    <property type="entry name" value="UCP033563"/>
</dbReference>
<dbReference type="PANTHER" id="PTHR36454">
    <property type="entry name" value="LMO2823 PROTEIN"/>
    <property type="match status" value="1"/>
</dbReference>
<keyword evidence="2" id="KW-1185">Reference proteome</keyword>
<organism evidence="1 2">
    <name type="scientific">Pedobacter hartonius</name>
    <dbReference type="NCBI Taxonomy" id="425514"/>
    <lineage>
        <taxon>Bacteria</taxon>
        <taxon>Pseudomonadati</taxon>
        <taxon>Bacteroidota</taxon>
        <taxon>Sphingobacteriia</taxon>
        <taxon>Sphingobacteriales</taxon>
        <taxon>Sphingobacteriaceae</taxon>
        <taxon>Pedobacter</taxon>
    </lineage>
</organism>
<proteinExistence type="predicted"/>
<gene>
    <name evidence="1" type="ORF">SAMN05443550_105164</name>
</gene>
<protein>
    <submittedName>
        <fullName evidence="1">Uncharacterized conserved protein, DUF1015 family</fullName>
    </submittedName>
</protein>
<evidence type="ECO:0000313" key="2">
    <source>
        <dbReference type="Proteomes" id="UP000198850"/>
    </source>
</evidence>